<keyword evidence="1" id="KW-1133">Transmembrane helix</keyword>
<feature type="transmembrane region" description="Helical" evidence="1">
    <location>
        <begin position="21"/>
        <end position="43"/>
    </location>
</feature>
<comment type="caution">
    <text evidence="2">The sequence shown here is derived from an EMBL/GenBank/DDBJ whole genome shotgun (WGS) entry which is preliminary data.</text>
</comment>
<accession>A0A927PMF7</accession>
<gene>
    <name evidence="2" type="ORF">HT102_08145</name>
</gene>
<dbReference type="AlphaFoldDB" id="A0A927PMF7"/>
<keyword evidence="1" id="KW-0812">Transmembrane</keyword>
<sequence>MNALGSPGQGSSFPDKTGRALARLAYAFIVLALIALPLALVAAASGHAVPAWFAGTSCAVLLIAAVVSWRWQARRKLRTHPDTKDRQGCDVHVLPAPI</sequence>
<feature type="transmembrane region" description="Helical" evidence="1">
    <location>
        <begin position="49"/>
        <end position="69"/>
    </location>
</feature>
<reference evidence="2" key="1">
    <citation type="submission" date="2020-09" db="EMBL/GenBank/DDBJ databases">
        <title>Hoyosella lacisalsi sp. nov., a halotolerant actinobacterium isolated from soil of Lake Gudzhirganskoe.</title>
        <authorList>
            <person name="Yang Q."/>
            <person name="Guo P.Y."/>
            <person name="Liu S.W."/>
            <person name="Li F.N."/>
            <person name="Sun C.H."/>
        </authorList>
    </citation>
    <scope>NUCLEOTIDE SEQUENCE</scope>
    <source>
        <strain evidence="2">G463</strain>
    </source>
</reference>
<evidence type="ECO:0000313" key="2">
    <source>
        <dbReference type="EMBL" id="MBD8506452.1"/>
    </source>
</evidence>
<proteinExistence type="predicted"/>
<keyword evidence="1" id="KW-0472">Membrane</keyword>
<evidence type="ECO:0000313" key="3">
    <source>
        <dbReference type="Proteomes" id="UP000642993"/>
    </source>
</evidence>
<dbReference type="EMBL" id="JACYWE010000004">
    <property type="protein sequence ID" value="MBD8506452.1"/>
    <property type="molecule type" value="Genomic_DNA"/>
</dbReference>
<name>A0A927PMF7_9ACTN</name>
<evidence type="ECO:0000256" key="1">
    <source>
        <dbReference type="SAM" id="Phobius"/>
    </source>
</evidence>
<keyword evidence="3" id="KW-1185">Reference proteome</keyword>
<protein>
    <submittedName>
        <fullName evidence="2">Uncharacterized protein</fullName>
    </submittedName>
</protein>
<organism evidence="2 3">
    <name type="scientific">Lolliginicoccus lacisalsi</name>
    <dbReference type="NCBI Taxonomy" id="2742202"/>
    <lineage>
        <taxon>Bacteria</taxon>
        <taxon>Bacillati</taxon>
        <taxon>Actinomycetota</taxon>
        <taxon>Actinomycetes</taxon>
        <taxon>Mycobacteriales</taxon>
        <taxon>Hoyosellaceae</taxon>
        <taxon>Lolliginicoccus</taxon>
    </lineage>
</organism>
<dbReference type="Proteomes" id="UP000642993">
    <property type="component" value="Unassembled WGS sequence"/>
</dbReference>
<dbReference type="RefSeq" id="WP_192038927.1">
    <property type="nucleotide sequence ID" value="NZ_JACYWE010000004.1"/>
</dbReference>